<name>A0ABP1S068_9HEXA</name>
<organism evidence="1 2">
    <name type="scientific">Orchesella dallaii</name>
    <dbReference type="NCBI Taxonomy" id="48710"/>
    <lineage>
        <taxon>Eukaryota</taxon>
        <taxon>Metazoa</taxon>
        <taxon>Ecdysozoa</taxon>
        <taxon>Arthropoda</taxon>
        <taxon>Hexapoda</taxon>
        <taxon>Collembola</taxon>
        <taxon>Entomobryomorpha</taxon>
        <taxon>Entomobryoidea</taxon>
        <taxon>Orchesellidae</taxon>
        <taxon>Orchesellinae</taxon>
        <taxon>Orchesella</taxon>
    </lineage>
</organism>
<protein>
    <recommendedName>
        <fullName evidence="3">Proteasome assembly chaperone 4</fullName>
    </recommendedName>
</protein>
<dbReference type="PANTHER" id="PTHR33559:SF1">
    <property type="entry name" value="PROTEASOME ASSEMBLY CHAPERONE 4"/>
    <property type="match status" value="1"/>
</dbReference>
<reference evidence="1 2" key="1">
    <citation type="submission" date="2024-08" db="EMBL/GenBank/DDBJ databases">
        <authorList>
            <person name="Cucini C."/>
            <person name="Frati F."/>
        </authorList>
    </citation>
    <scope>NUCLEOTIDE SEQUENCE [LARGE SCALE GENOMIC DNA]</scope>
</reference>
<dbReference type="PANTHER" id="PTHR33559">
    <property type="entry name" value="PROTEASOME ASSEMBLY CHAPERONE 4"/>
    <property type="match status" value="1"/>
</dbReference>
<dbReference type="EMBL" id="CAXLJM020000129">
    <property type="protein sequence ID" value="CAL8139754.1"/>
    <property type="molecule type" value="Genomic_DNA"/>
</dbReference>
<dbReference type="InterPro" id="IPR032157">
    <property type="entry name" value="PAC4"/>
</dbReference>
<gene>
    <name evidence="1" type="ORF">ODALV1_LOCUS27979</name>
</gene>
<dbReference type="Proteomes" id="UP001642540">
    <property type="component" value="Unassembled WGS sequence"/>
</dbReference>
<sequence length="161" mass="17856">MATAASSTSVELIENATSVLQLSGHRENTNNILQPSTNIGTGTTIKLHQFGTRVLDTTYWMQVTNFGNSIYLWIGDRGGKMDDLAISSVTPYDKKGMPTTTKIIGSSGDNVSESFASKLTKRLKKPVYVSFNVDLGTMYTTILQDIEQRLYEEITLCRDKF</sequence>
<accession>A0ABP1S068</accession>
<evidence type="ECO:0008006" key="3">
    <source>
        <dbReference type="Google" id="ProtNLM"/>
    </source>
</evidence>
<evidence type="ECO:0000313" key="1">
    <source>
        <dbReference type="EMBL" id="CAL8139754.1"/>
    </source>
</evidence>
<comment type="caution">
    <text evidence="1">The sequence shown here is derived from an EMBL/GenBank/DDBJ whole genome shotgun (WGS) entry which is preliminary data.</text>
</comment>
<evidence type="ECO:0000313" key="2">
    <source>
        <dbReference type="Proteomes" id="UP001642540"/>
    </source>
</evidence>
<dbReference type="Pfam" id="PF16093">
    <property type="entry name" value="PAC4"/>
    <property type="match status" value="1"/>
</dbReference>
<proteinExistence type="predicted"/>
<keyword evidence="2" id="KW-1185">Reference proteome</keyword>